<feature type="compositionally biased region" description="Polar residues" evidence="6">
    <location>
        <begin position="230"/>
        <end position="241"/>
    </location>
</feature>
<reference evidence="8" key="1">
    <citation type="submission" date="2019-09" db="EMBL/GenBank/DDBJ databases">
        <title>Draft genome information of white flower Hibiscus syriacus.</title>
        <authorList>
            <person name="Kim Y.-M."/>
        </authorList>
    </citation>
    <scope>NUCLEOTIDE SEQUENCE [LARGE SCALE GENOMIC DNA]</scope>
    <source>
        <strain evidence="8">YM2019G1</strain>
    </source>
</reference>
<dbReference type="GO" id="GO:0006357">
    <property type="term" value="P:regulation of transcription by RNA polymerase II"/>
    <property type="evidence" value="ECO:0007669"/>
    <property type="project" value="TreeGrafter"/>
</dbReference>
<feature type="domain" description="HSF-type DNA-binding" evidence="7">
    <location>
        <begin position="29"/>
        <end position="53"/>
    </location>
</feature>
<gene>
    <name evidence="8" type="ORF">F3Y22_tig00110044pilonHSYRG00197</name>
</gene>
<dbReference type="Proteomes" id="UP000436088">
    <property type="component" value="Unassembled WGS sequence"/>
</dbReference>
<dbReference type="InterPro" id="IPR036388">
    <property type="entry name" value="WH-like_DNA-bd_sf"/>
</dbReference>
<evidence type="ECO:0000256" key="4">
    <source>
        <dbReference type="ARBA" id="ARBA00023242"/>
    </source>
</evidence>
<dbReference type="GO" id="GO:0034605">
    <property type="term" value="P:cellular response to heat"/>
    <property type="evidence" value="ECO:0007669"/>
    <property type="project" value="TreeGrafter"/>
</dbReference>
<dbReference type="GO" id="GO:0000978">
    <property type="term" value="F:RNA polymerase II cis-regulatory region sequence-specific DNA binding"/>
    <property type="evidence" value="ECO:0007669"/>
    <property type="project" value="TreeGrafter"/>
</dbReference>
<sequence length="420" mass="47720">MDPTVPSASAAGNGGGGVAPFLVKTYELLPTYFKHNNFSSFIRQLNTYGFRKIDLERWEFANEGFVKDRKHLLKNIHRKKPIHSHSNPQCSSVDLERAGFEEEIKKLSHEKTPLEDDVLRFRQERLAAKYQLEELTLRATLMEQRQETLFNFIDKAVHDPTFVEHLVRKIESMDVVAYNKKRRLPRIDQTEPLEENYVLNNNAEFGNDFHQDFSNKLRLELSPVVSDMNLVSESTRSSNEDGASLRRRTSEGEPKDAYRRPEGLLFAPETLYLSDNGSTFMFKMDSVQQRWNSNEEPDSHISCLLNLSLASSSSQVNRSPSSTMTSLFSREIAKAPESWSNANTKDSDSGASKNSGHMIDGEVTLYLPNEGCNTTQEPTAPPVRVNDVFWEHFLTERPGSSDDEASNSDSQAIGRLRFCP</sequence>
<evidence type="ECO:0000256" key="1">
    <source>
        <dbReference type="ARBA" id="ARBA00004123"/>
    </source>
</evidence>
<feature type="region of interest" description="Disordered" evidence="6">
    <location>
        <begin position="396"/>
        <end position="420"/>
    </location>
</feature>
<dbReference type="GO" id="GO:0003700">
    <property type="term" value="F:DNA-binding transcription factor activity"/>
    <property type="evidence" value="ECO:0007669"/>
    <property type="project" value="InterPro"/>
</dbReference>
<evidence type="ECO:0000259" key="7">
    <source>
        <dbReference type="PROSITE" id="PS00434"/>
    </source>
</evidence>
<evidence type="ECO:0000256" key="2">
    <source>
        <dbReference type="ARBA" id="ARBA00023016"/>
    </source>
</evidence>
<feature type="compositionally biased region" description="Polar residues" evidence="6">
    <location>
        <begin position="338"/>
        <end position="355"/>
    </location>
</feature>
<organism evidence="8 9">
    <name type="scientific">Hibiscus syriacus</name>
    <name type="common">Rose of Sharon</name>
    <dbReference type="NCBI Taxonomy" id="106335"/>
    <lineage>
        <taxon>Eukaryota</taxon>
        <taxon>Viridiplantae</taxon>
        <taxon>Streptophyta</taxon>
        <taxon>Embryophyta</taxon>
        <taxon>Tracheophyta</taxon>
        <taxon>Spermatophyta</taxon>
        <taxon>Magnoliopsida</taxon>
        <taxon>eudicotyledons</taxon>
        <taxon>Gunneridae</taxon>
        <taxon>Pentapetalae</taxon>
        <taxon>rosids</taxon>
        <taxon>malvids</taxon>
        <taxon>Malvales</taxon>
        <taxon>Malvaceae</taxon>
        <taxon>Malvoideae</taxon>
        <taxon>Hibiscus</taxon>
    </lineage>
</organism>
<dbReference type="Pfam" id="PF00447">
    <property type="entry name" value="HSF_DNA-bind"/>
    <property type="match status" value="1"/>
</dbReference>
<keyword evidence="9" id="KW-1185">Reference proteome</keyword>
<keyword evidence="2" id="KW-0346">Stress response</keyword>
<dbReference type="InterPro" id="IPR036390">
    <property type="entry name" value="WH_DNA-bd_sf"/>
</dbReference>
<feature type="compositionally biased region" description="Basic and acidic residues" evidence="6">
    <location>
        <begin position="248"/>
        <end position="261"/>
    </location>
</feature>
<accession>A0A6A3BMI7</accession>
<dbReference type="Gene3D" id="1.10.10.10">
    <property type="entry name" value="Winged helix-like DNA-binding domain superfamily/Winged helix DNA-binding domain"/>
    <property type="match status" value="1"/>
</dbReference>
<evidence type="ECO:0000256" key="5">
    <source>
        <dbReference type="RuleBase" id="RU004020"/>
    </source>
</evidence>
<dbReference type="PROSITE" id="PS00434">
    <property type="entry name" value="HSF_DOMAIN"/>
    <property type="match status" value="1"/>
</dbReference>
<dbReference type="PANTHER" id="PTHR10015">
    <property type="entry name" value="HEAT SHOCK TRANSCRIPTION FACTOR"/>
    <property type="match status" value="1"/>
</dbReference>
<name>A0A6A3BMI7_HIBSY</name>
<comment type="caution">
    <text evidence="8">The sequence shown here is derived from an EMBL/GenBank/DDBJ whole genome shotgun (WGS) entry which is preliminary data.</text>
</comment>
<feature type="region of interest" description="Disordered" evidence="6">
    <location>
        <begin position="230"/>
        <end position="261"/>
    </location>
</feature>
<dbReference type="EMBL" id="VEPZ02000823">
    <property type="protein sequence ID" value="KAE8717565.1"/>
    <property type="molecule type" value="Genomic_DNA"/>
</dbReference>
<evidence type="ECO:0000256" key="3">
    <source>
        <dbReference type="ARBA" id="ARBA00023125"/>
    </source>
</evidence>
<evidence type="ECO:0000256" key="6">
    <source>
        <dbReference type="SAM" id="MobiDB-lite"/>
    </source>
</evidence>
<dbReference type="AlphaFoldDB" id="A0A6A3BMI7"/>
<evidence type="ECO:0000313" key="8">
    <source>
        <dbReference type="EMBL" id="KAE8717565.1"/>
    </source>
</evidence>
<comment type="subcellular location">
    <subcellularLocation>
        <location evidence="1">Nucleus</location>
    </subcellularLocation>
</comment>
<protein>
    <submittedName>
        <fullName evidence="8">Heat stress transcription factor A-5</fullName>
    </submittedName>
</protein>
<proteinExistence type="inferred from homology"/>
<dbReference type="PANTHER" id="PTHR10015:SF377">
    <property type="entry name" value="HEAT STRESS TRANSCRIPTION FACTOR A-5"/>
    <property type="match status" value="1"/>
</dbReference>
<keyword evidence="3" id="KW-0238">DNA-binding</keyword>
<dbReference type="PRINTS" id="PR00056">
    <property type="entry name" value="HSFDOMAIN"/>
</dbReference>
<feature type="region of interest" description="Disordered" evidence="6">
    <location>
        <begin position="337"/>
        <end position="357"/>
    </location>
</feature>
<keyword evidence="4" id="KW-0539">Nucleus</keyword>
<dbReference type="GO" id="GO:0005634">
    <property type="term" value="C:nucleus"/>
    <property type="evidence" value="ECO:0007669"/>
    <property type="project" value="UniProtKB-SubCell"/>
</dbReference>
<dbReference type="SMART" id="SM00415">
    <property type="entry name" value="HSF"/>
    <property type="match status" value="1"/>
</dbReference>
<evidence type="ECO:0000313" key="9">
    <source>
        <dbReference type="Proteomes" id="UP000436088"/>
    </source>
</evidence>
<comment type="similarity">
    <text evidence="5">Belongs to the HSF family.</text>
</comment>
<dbReference type="SUPFAM" id="SSF46785">
    <property type="entry name" value="Winged helix' DNA-binding domain"/>
    <property type="match status" value="1"/>
</dbReference>
<dbReference type="InterPro" id="IPR000232">
    <property type="entry name" value="HSF_DNA-bd"/>
</dbReference>